<accession>A0ABT3CN58</accession>
<dbReference type="InterPro" id="IPR012336">
    <property type="entry name" value="Thioredoxin-like_fold"/>
</dbReference>
<dbReference type="Pfam" id="PF13192">
    <property type="entry name" value="Thioredoxin_3"/>
    <property type="match status" value="1"/>
</dbReference>
<reference evidence="2 3" key="1">
    <citation type="submission" date="2022-10" db="EMBL/GenBank/DDBJ databases">
        <title>Comparative genomics and taxonomic characterization of three novel marine species of genus Reichenbachiella exhibiting antioxidant and polysaccharide degradation activities.</title>
        <authorList>
            <person name="Muhammad N."/>
            <person name="Lee Y.-J."/>
            <person name="Ko J."/>
            <person name="Kim S.-G."/>
        </authorList>
    </citation>
    <scope>NUCLEOTIDE SEQUENCE [LARGE SCALE GENOMIC DNA]</scope>
    <source>
        <strain evidence="2 3">ABR2-5</strain>
    </source>
</reference>
<sequence length="78" mass="8546">MSVAIKILGTGCPKCQSMTQVVKEVVAEKQIDAQIEKVEDIEEIMKYNVLSTPAMVVNDTIKIKGRVPSKDEVLALLS</sequence>
<dbReference type="PIRSF" id="PIRSF037031">
    <property type="entry name" value="Redox_disulphide_2"/>
    <property type="match status" value="1"/>
</dbReference>
<keyword evidence="3" id="KW-1185">Reference proteome</keyword>
<evidence type="ECO:0000313" key="3">
    <source>
        <dbReference type="Proteomes" id="UP001300692"/>
    </source>
</evidence>
<protein>
    <submittedName>
        <fullName evidence="2">Thioredoxin family protein</fullName>
    </submittedName>
</protein>
<proteinExistence type="predicted"/>
<dbReference type="SUPFAM" id="SSF52833">
    <property type="entry name" value="Thioredoxin-like"/>
    <property type="match status" value="1"/>
</dbReference>
<comment type="caution">
    <text evidence="2">The sequence shown here is derived from an EMBL/GenBank/DDBJ whole genome shotgun (WGS) entry which is preliminary data.</text>
</comment>
<dbReference type="PANTHER" id="PTHR36450:SF1">
    <property type="entry name" value="THIOREDOXIN"/>
    <property type="match status" value="1"/>
</dbReference>
<name>A0ABT3CN58_9BACT</name>
<dbReference type="PANTHER" id="PTHR36450">
    <property type="entry name" value="THIOREDOXIN"/>
    <property type="match status" value="1"/>
</dbReference>
<dbReference type="Proteomes" id="UP001300692">
    <property type="component" value="Unassembled WGS sequence"/>
</dbReference>
<dbReference type="RefSeq" id="WP_264135858.1">
    <property type="nucleotide sequence ID" value="NZ_JAOYOD010000001.1"/>
</dbReference>
<dbReference type="InterPro" id="IPR036249">
    <property type="entry name" value="Thioredoxin-like_sf"/>
</dbReference>
<evidence type="ECO:0000313" key="2">
    <source>
        <dbReference type="EMBL" id="MCV9385062.1"/>
    </source>
</evidence>
<gene>
    <name evidence="2" type="ORF">N7U62_00225</name>
</gene>
<evidence type="ECO:0000259" key="1">
    <source>
        <dbReference type="Pfam" id="PF13192"/>
    </source>
</evidence>
<dbReference type="Gene3D" id="3.40.30.10">
    <property type="entry name" value="Glutaredoxin"/>
    <property type="match status" value="1"/>
</dbReference>
<organism evidence="2 3">
    <name type="scientific">Reichenbachiella ulvae</name>
    <dbReference type="NCBI Taxonomy" id="2980104"/>
    <lineage>
        <taxon>Bacteria</taxon>
        <taxon>Pseudomonadati</taxon>
        <taxon>Bacteroidota</taxon>
        <taxon>Cytophagia</taxon>
        <taxon>Cytophagales</taxon>
        <taxon>Reichenbachiellaceae</taxon>
        <taxon>Reichenbachiella</taxon>
    </lineage>
</organism>
<dbReference type="InterPro" id="IPR005243">
    <property type="entry name" value="THIRX-like_proc"/>
</dbReference>
<dbReference type="NCBIfam" id="TIGR00412">
    <property type="entry name" value="redox_disulf_2"/>
    <property type="match status" value="1"/>
</dbReference>
<dbReference type="EMBL" id="JAOYOD010000001">
    <property type="protein sequence ID" value="MCV9385062.1"/>
    <property type="molecule type" value="Genomic_DNA"/>
</dbReference>
<feature type="domain" description="Thioredoxin-like fold" evidence="1">
    <location>
        <begin position="4"/>
        <end position="77"/>
    </location>
</feature>